<dbReference type="SUPFAM" id="SSF52540">
    <property type="entry name" value="P-loop containing nucleoside triphosphate hydrolases"/>
    <property type="match status" value="1"/>
</dbReference>
<dbReference type="InterPro" id="IPR000795">
    <property type="entry name" value="T_Tr_GTP-bd_dom"/>
</dbReference>
<dbReference type="PROSITE" id="PS51722">
    <property type="entry name" value="G_TR_2"/>
    <property type="match status" value="1"/>
</dbReference>
<dbReference type="InterPro" id="IPR027417">
    <property type="entry name" value="P-loop_NTPase"/>
</dbReference>
<dbReference type="NCBIfam" id="TIGR00487">
    <property type="entry name" value="IF-2"/>
    <property type="match status" value="1"/>
</dbReference>
<name>A0A381W5V4_9ZZZZ</name>
<dbReference type="HAMAP" id="MF_00100_B">
    <property type="entry name" value="IF_2_B"/>
    <property type="match status" value="1"/>
</dbReference>
<dbReference type="InterPro" id="IPR044145">
    <property type="entry name" value="IF2_II"/>
</dbReference>
<dbReference type="AlphaFoldDB" id="A0A381W5V4"/>
<keyword evidence="5" id="KW-0342">GTP-binding</keyword>
<keyword evidence="4" id="KW-0648">Protein biosynthesis</keyword>
<comment type="similarity">
    <text evidence="1">Belongs to the TRAFAC class translation factor GTPase superfamily. Classic translation factor GTPase family. IF-2 subfamily.</text>
</comment>
<dbReference type="Pfam" id="PF11987">
    <property type="entry name" value="IF-2"/>
    <property type="match status" value="1"/>
</dbReference>
<evidence type="ECO:0000256" key="4">
    <source>
        <dbReference type="ARBA" id="ARBA00022917"/>
    </source>
</evidence>
<dbReference type="Pfam" id="PF04760">
    <property type="entry name" value="IF2_N"/>
    <property type="match status" value="1"/>
</dbReference>
<dbReference type="InterPro" id="IPR023115">
    <property type="entry name" value="TIF_IF2_dom3"/>
</dbReference>
<dbReference type="GO" id="GO:0003924">
    <property type="term" value="F:GTPase activity"/>
    <property type="evidence" value="ECO:0007669"/>
    <property type="project" value="InterPro"/>
</dbReference>
<dbReference type="CDD" id="cd03692">
    <property type="entry name" value="mtIF2_IVc"/>
    <property type="match status" value="1"/>
</dbReference>
<dbReference type="FunFam" id="2.40.30.10:FF:000054">
    <property type="entry name" value="Translation initiation factor IF-2"/>
    <property type="match status" value="1"/>
</dbReference>
<dbReference type="InterPro" id="IPR006847">
    <property type="entry name" value="IF2_N"/>
</dbReference>
<evidence type="ECO:0000256" key="6">
    <source>
        <dbReference type="ARBA" id="ARBA00025162"/>
    </source>
</evidence>
<comment type="function">
    <text evidence="6">One of the essential components for the initiation of protein synthesis. Protects formylmethionyl-tRNA from spontaneous hydrolysis and promotes its binding to the 30S ribosomal subunits. Also involved in the hydrolysis of GTP during the formation of the 70S ribosomal complex.</text>
</comment>
<dbReference type="GO" id="GO:0005525">
    <property type="term" value="F:GTP binding"/>
    <property type="evidence" value="ECO:0007669"/>
    <property type="project" value="UniProtKB-KW"/>
</dbReference>
<feature type="domain" description="Tr-type G" evidence="8">
    <location>
        <begin position="246"/>
        <end position="413"/>
    </location>
</feature>
<dbReference type="GO" id="GO:0003743">
    <property type="term" value="F:translation initiation factor activity"/>
    <property type="evidence" value="ECO:0007669"/>
    <property type="project" value="UniProtKB-KW"/>
</dbReference>
<feature type="region of interest" description="Disordered" evidence="7">
    <location>
        <begin position="25"/>
        <end position="117"/>
    </location>
</feature>
<reference evidence="9" key="1">
    <citation type="submission" date="2018-05" db="EMBL/GenBank/DDBJ databases">
        <authorList>
            <person name="Lanie J.A."/>
            <person name="Ng W.-L."/>
            <person name="Kazmierczak K.M."/>
            <person name="Andrzejewski T.M."/>
            <person name="Davidsen T.M."/>
            <person name="Wayne K.J."/>
            <person name="Tettelin H."/>
            <person name="Glass J.I."/>
            <person name="Rusch D."/>
            <person name="Podicherti R."/>
            <person name="Tsui H.-C.T."/>
            <person name="Winkler M.E."/>
        </authorList>
    </citation>
    <scope>NUCLEOTIDE SEQUENCE</scope>
</reference>
<dbReference type="SUPFAM" id="SSF50447">
    <property type="entry name" value="Translation proteins"/>
    <property type="match status" value="2"/>
</dbReference>
<dbReference type="Gene3D" id="3.40.50.10050">
    <property type="entry name" value="Translation initiation factor IF- 2, domain 3"/>
    <property type="match status" value="1"/>
</dbReference>
<proteinExistence type="inferred from homology"/>
<dbReference type="FunFam" id="3.40.50.300:FF:000019">
    <property type="entry name" value="Translation initiation factor IF-2"/>
    <property type="match status" value="1"/>
</dbReference>
<dbReference type="Pfam" id="PF00009">
    <property type="entry name" value="GTP_EFTU"/>
    <property type="match status" value="1"/>
</dbReference>
<keyword evidence="2" id="KW-0396">Initiation factor</keyword>
<protein>
    <recommendedName>
        <fullName evidence="8">Tr-type G domain-containing protein</fullName>
    </recommendedName>
</protein>
<dbReference type="InterPro" id="IPR000178">
    <property type="entry name" value="TF_IF2_bacterial-like"/>
</dbReference>
<dbReference type="GO" id="GO:0005737">
    <property type="term" value="C:cytoplasm"/>
    <property type="evidence" value="ECO:0007669"/>
    <property type="project" value="TreeGrafter"/>
</dbReference>
<dbReference type="PANTHER" id="PTHR43381">
    <property type="entry name" value="TRANSLATION INITIATION FACTOR IF-2-RELATED"/>
    <property type="match status" value="1"/>
</dbReference>
<dbReference type="InterPro" id="IPR005225">
    <property type="entry name" value="Small_GTP-bd"/>
</dbReference>
<gene>
    <name evidence="9" type="ORF">METZ01_LOCUS100748</name>
</gene>
<dbReference type="InterPro" id="IPR009000">
    <property type="entry name" value="Transl_B-barrel_sf"/>
</dbReference>
<dbReference type="NCBIfam" id="TIGR00231">
    <property type="entry name" value="small_GTP"/>
    <property type="match status" value="1"/>
</dbReference>
<dbReference type="EMBL" id="UINC01010795">
    <property type="protein sequence ID" value="SVA47894.1"/>
    <property type="molecule type" value="Genomic_DNA"/>
</dbReference>
<sequence length="742" mass="81231">MAKKKTKLTLTGIAKKSIQNIELAKTQSKNTVVIEKKTNRFSNKGSFSRPTGSRPQKNSGFRSNDPSTPRSSTFSKPASPITNNFEKRKLAEQRATRRLKGEVAQKDSKGKIGSKKRELKLTVSRALSDEIETRARSLASLKRAKQKENRDLKKEETQENFKPVKRDVNIPESITVRDLANRMAEQSSSLIKHLLGMGVTVTINQSLASDTAEYLVKEFGHNPIKETKAEEIIQKIKESRSENLKNRPPIVTVMGHVDHGKTSVLDVLRSANVVSGEFGGITQHIGAYQIEHKSNKLTFIDTPGHAAFTEMRARGSKLTDVVVLVVAADDGVKPQTIESIKHAKAAKVPIVVAINKCDLPEADPQKIKNQLLEHELIAEELSGDTLMVEISTKTKQNLDKLVESIVLQAEILDLKTDFESKATGVVLESKIDIGRGPVATVIITSGTLKKGDYFVSGLRWGKARALINDLGKNIKEALPAAPVEILGINGAAKAGDDFLVLDSEKGAKSLAEARVQETQDGKNPLTFATQESAFKDKVSEELNIIIKSDVHGSSEAIKGAISQIKHEEVKPNIILSDIGMVTETDVTLAKASNAVLVAFNVKPTKEAKQLAEKEKITIFSYNIIYEVLDFIKKRMSGLLSPDISEQLLGSAEILEIFKVSKAGKVAGSRVTDGEVLSTSNARLIRDGAIIYTGKIASIYREKNQVKQVAAGQECGITLKDFNDYQKKDIIEAFNSITTARII</sequence>
<feature type="compositionally biased region" description="Basic and acidic residues" evidence="7">
    <location>
        <begin position="85"/>
        <end position="117"/>
    </location>
</feature>
<dbReference type="FunFam" id="3.40.50.10050:FF:000001">
    <property type="entry name" value="Translation initiation factor IF-2"/>
    <property type="match status" value="1"/>
</dbReference>
<dbReference type="Pfam" id="PF22042">
    <property type="entry name" value="EF-G_D2"/>
    <property type="match status" value="1"/>
</dbReference>
<dbReference type="InterPro" id="IPR036925">
    <property type="entry name" value="TIF_IF2_dom3_sf"/>
</dbReference>
<dbReference type="InterPro" id="IPR053905">
    <property type="entry name" value="EF-G-like_DII"/>
</dbReference>
<evidence type="ECO:0000313" key="9">
    <source>
        <dbReference type="EMBL" id="SVA47894.1"/>
    </source>
</evidence>
<accession>A0A381W5V4</accession>
<dbReference type="Gene3D" id="2.40.30.10">
    <property type="entry name" value="Translation factors"/>
    <property type="match status" value="2"/>
</dbReference>
<evidence type="ECO:0000256" key="7">
    <source>
        <dbReference type="SAM" id="MobiDB-lite"/>
    </source>
</evidence>
<keyword evidence="3" id="KW-0547">Nucleotide-binding</keyword>
<evidence type="ECO:0000256" key="2">
    <source>
        <dbReference type="ARBA" id="ARBA00022540"/>
    </source>
</evidence>
<dbReference type="SUPFAM" id="SSF52156">
    <property type="entry name" value="Initiation factor IF2/eIF5b, domain 3"/>
    <property type="match status" value="1"/>
</dbReference>
<dbReference type="PANTHER" id="PTHR43381:SF5">
    <property type="entry name" value="TR-TYPE G DOMAIN-CONTAINING PROTEIN"/>
    <property type="match status" value="1"/>
</dbReference>
<evidence type="ECO:0000256" key="5">
    <source>
        <dbReference type="ARBA" id="ARBA00023134"/>
    </source>
</evidence>
<dbReference type="FunFam" id="2.40.30.10:FF:000008">
    <property type="entry name" value="Translation initiation factor IF-2"/>
    <property type="match status" value="1"/>
</dbReference>
<dbReference type="CDD" id="cd01887">
    <property type="entry name" value="IF2_eIF5B"/>
    <property type="match status" value="1"/>
</dbReference>
<dbReference type="Gene3D" id="3.40.50.300">
    <property type="entry name" value="P-loop containing nucleotide triphosphate hydrolases"/>
    <property type="match status" value="1"/>
</dbReference>
<feature type="compositionally biased region" description="Polar residues" evidence="7">
    <location>
        <begin position="40"/>
        <end position="84"/>
    </location>
</feature>
<evidence type="ECO:0000256" key="3">
    <source>
        <dbReference type="ARBA" id="ARBA00022741"/>
    </source>
</evidence>
<dbReference type="InterPro" id="IPR015760">
    <property type="entry name" value="TIF_IF2"/>
</dbReference>
<evidence type="ECO:0000256" key="1">
    <source>
        <dbReference type="ARBA" id="ARBA00007733"/>
    </source>
</evidence>
<evidence type="ECO:0000259" key="8">
    <source>
        <dbReference type="PROSITE" id="PS51722"/>
    </source>
</evidence>
<organism evidence="9">
    <name type="scientific">marine metagenome</name>
    <dbReference type="NCBI Taxonomy" id="408172"/>
    <lineage>
        <taxon>unclassified sequences</taxon>
        <taxon>metagenomes</taxon>
        <taxon>ecological metagenomes</taxon>
    </lineage>
</organism>
<dbReference type="CDD" id="cd03702">
    <property type="entry name" value="IF2_mtIF2_II"/>
    <property type="match status" value="1"/>
</dbReference>